<dbReference type="RefSeq" id="WP_256762891.1">
    <property type="nucleotide sequence ID" value="NZ_JANIGO010000001.1"/>
</dbReference>
<dbReference type="Proteomes" id="UP001204142">
    <property type="component" value="Unassembled WGS sequence"/>
</dbReference>
<comment type="caution">
    <text evidence="2">The sequence shown here is derived from an EMBL/GenBank/DDBJ whole genome shotgun (WGS) entry which is preliminary data.</text>
</comment>
<feature type="transmembrane region" description="Helical" evidence="1">
    <location>
        <begin position="42"/>
        <end position="65"/>
    </location>
</feature>
<reference evidence="2 3" key="1">
    <citation type="submission" date="2022-07" db="EMBL/GenBank/DDBJ databases">
        <authorList>
            <person name="Xamxidin M."/>
            <person name="Wu M."/>
        </authorList>
    </citation>
    <scope>NUCLEOTIDE SEQUENCE [LARGE SCALE GENOMIC DNA]</scope>
    <source>
        <strain evidence="2 3">NBRC 111650</strain>
    </source>
</reference>
<sequence length="115" mass="11872">MEAVMGFLVLGGPASLLLTVLTVLYTVVMLARQGYLLRGFQFVCVAGGLYVGAYLLGSMVGVFILCGVFDAGNLCGLGGYVGTGPCAACVVTVMHARRVLQVAESEGGLEEYAGK</sequence>
<evidence type="ECO:0000313" key="3">
    <source>
        <dbReference type="Proteomes" id="UP001204142"/>
    </source>
</evidence>
<dbReference type="EMBL" id="JANIGO010000001">
    <property type="protein sequence ID" value="MCQ8895218.1"/>
    <property type="molecule type" value="Genomic_DNA"/>
</dbReference>
<proteinExistence type="predicted"/>
<feature type="transmembrane region" description="Helical" evidence="1">
    <location>
        <begin position="77"/>
        <end position="96"/>
    </location>
</feature>
<gene>
    <name evidence="2" type="ORF">NQT62_02045</name>
</gene>
<keyword evidence="1" id="KW-1133">Transmembrane helix</keyword>
<keyword evidence="3" id="KW-1185">Reference proteome</keyword>
<keyword evidence="1" id="KW-0472">Membrane</keyword>
<organism evidence="2 3">
    <name type="scientific">Limnobacter humi</name>
    <dbReference type="NCBI Taxonomy" id="1778671"/>
    <lineage>
        <taxon>Bacteria</taxon>
        <taxon>Pseudomonadati</taxon>
        <taxon>Pseudomonadota</taxon>
        <taxon>Betaproteobacteria</taxon>
        <taxon>Burkholderiales</taxon>
        <taxon>Burkholderiaceae</taxon>
        <taxon>Limnobacter</taxon>
    </lineage>
</organism>
<evidence type="ECO:0000256" key="1">
    <source>
        <dbReference type="SAM" id="Phobius"/>
    </source>
</evidence>
<feature type="transmembrane region" description="Helical" evidence="1">
    <location>
        <begin position="6"/>
        <end position="30"/>
    </location>
</feature>
<accession>A0ABT1WCI0</accession>
<name>A0ABT1WCI0_9BURK</name>
<protein>
    <submittedName>
        <fullName evidence="2">Uncharacterized protein</fullName>
    </submittedName>
</protein>
<evidence type="ECO:0000313" key="2">
    <source>
        <dbReference type="EMBL" id="MCQ8895218.1"/>
    </source>
</evidence>
<keyword evidence="1" id="KW-0812">Transmembrane</keyword>